<comment type="catalytic activity">
    <reaction evidence="7 8">
        <text>(1S,2R)-1-C-(indol-3-yl)glycerol 3-phosphate + L-serine = D-glyceraldehyde 3-phosphate + L-tryptophan + H2O</text>
        <dbReference type="Rhea" id="RHEA:10532"/>
        <dbReference type="ChEBI" id="CHEBI:15377"/>
        <dbReference type="ChEBI" id="CHEBI:33384"/>
        <dbReference type="ChEBI" id="CHEBI:57912"/>
        <dbReference type="ChEBI" id="CHEBI:58866"/>
        <dbReference type="ChEBI" id="CHEBI:59776"/>
        <dbReference type="EC" id="4.2.1.20"/>
    </reaction>
</comment>
<evidence type="ECO:0000256" key="1">
    <source>
        <dbReference type="ARBA" id="ARBA00004733"/>
    </source>
</evidence>
<dbReference type="Proteomes" id="UP001332192">
    <property type="component" value="Chromosome"/>
</dbReference>
<keyword evidence="11" id="KW-1185">Reference proteome</keyword>
<proteinExistence type="inferred from homology"/>
<organism evidence="10 11">
    <name type="scientific">Carboxydichorda subterranea</name>
    <dbReference type="NCBI Taxonomy" id="3109565"/>
    <lineage>
        <taxon>Bacteria</taxon>
        <taxon>Bacillati</taxon>
        <taxon>Bacillota</taxon>
        <taxon>Limnochordia</taxon>
        <taxon>Limnochordales</taxon>
        <taxon>Geochordaceae</taxon>
        <taxon>Carboxydichorda</taxon>
    </lineage>
</organism>
<dbReference type="InterPro" id="IPR013785">
    <property type="entry name" value="Aldolase_TIM"/>
</dbReference>
<keyword evidence="4 8" id="KW-0822">Tryptophan biosynthesis</keyword>
<sequence>MGGEGVETGQAAAGQGLGFPALARSEGGRRLAGAFERARQEGRAALVGYWMGGYPDLATSERALVHLARSGCDVLEVGVPFSDPVADGPVLQTAAAAALQRRVSLRGVLEMAGRVASPPEKGGSGVPVVIMTYYNPVFRMGEAEVARAMARYGLSGMIVPDLPVEEAAGLMAELQEQGLAWVSLAAPTGMSRLERVASASDGFVYAISRPGVTGARDDLAPQAKELVDALRRSTRLPVALGFGVAGARQAAAYRWADGVVVGSAFASTWMRAGDDVAAALEGIGQLASSIRDALARPAAGGGG</sequence>
<comment type="subunit">
    <text evidence="2 8">Tetramer of two alpha and two beta chains.</text>
</comment>
<feature type="active site" description="Proton acceptor" evidence="8">
    <location>
        <position position="87"/>
    </location>
</feature>
<evidence type="ECO:0000256" key="7">
    <source>
        <dbReference type="ARBA" id="ARBA00049047"/>
    </source>
</evidence>
<evidence type="ECO:0000256" key="5">
    <source>
        <dbReference type="ARBA" id="ARBA00023141"/>
    </source>
</evidence>
<dbReference type="HAMAP" id="MF_00131">
    <property type="entry name" value="Trp_synth_alpha"/>
    <property type="match status" value="1"/>
</dbReference>
<keyword evidence="5 8" id="KW-0057">Aromatic amino acid biosynthesis</keyword>
<dbReference type="GO" id="GO:0004834">
    <property type="term" value="F:tryptophan synthase activity"/>
    <property type="evidence" value="ECO:0007669"/>
    <property type="project" value="UniProtKB-EC"/>
</dbReference>
<evidence type="ECO:0000313" key="10">
    <source>
        <dbReference type="EMBL" id="WRP18519.1"/>
    </source>
</evidence>
<dbReference type="NCBIfam" id="TIGR00262">
    <property type="entry name" value="trpA"/>
    <property type="match status" value="1"/>
</dbReference>
<dbReference type="Pfam" id="PF00290">
    <property type="entry name" value="Trp_syntA"/>
    <property type="match status" value="1"/>
</dbReference>
<dbReference type="RefSeq" id="WP_324717792.1">
    <property type="nucleotide sequence ID" value="NZ_CP141615.1"/>
</dbReference>
<dbReference type="PANTHER" id="PTHR43406:SF1">
    <property type="entry name" value="TRYPTOPHAN SYNTHASE ALPHA CHAIN, CHLOROPLASTIC"/>
    <property type="match status" value="1"/>
</dbReference>
<keyword evidence="6 8" id="KW-0456">Lyase</keyword>
<accession>A0ABZ1C0A2</accession>
<protein>
    <recommendedName>
        <fullName evidence="8">Tryptophan synthase alpha chain</fullName>
        <ecNumber evidence="8">4.2.1.20</ecNumber>
    </recommendedName>
</protein>
<dbReference type="EC" id="4.2.1.20" evidence="8"/>
<dbReference type="InterPro" id="IPR011060">
    <property type="entry name" value="RibuloseP-bd_barrel"/>
</dbReference>
<gene>
    <name evidence="8 10" type="primary">trpA</name>
    <name evidence="10" type="ORF">U7230_05815</name>
</gene>
<evidence type="ECO:0000256" key="4">
    <source>
        <dbReference type="ARBA" id="ARBA00022822"/>
    </source>
</evidence>
<reference evidence="10 11" key="1">
    <citation type="journal article" date="2024" name="Front. Microbiol.">
        <title>Novel thermophilic genera Geochorda gen. nov. and Carboxydochorda gen. nov. from the deep terrestrial subsurface reveal the ecophysiological diversity in the class Limnochordia.</title>
        <authorList>
            <person name="Karnachuk O.V."/>
            <person name="Lukina A.P."/>
            <person name="Avakyan M.R."/>
            <person name="Kadnikov V.V."/>
            <person name="Begmatov S."/>
            <person name="Beletsky A.V."/>
            <person name="Vlasova K.G."/>
            <person name="Novikov A.A."/>
            <person name="Shcherbakova V.A."/>
            <person name="Mardanov A.V."/>
            <person name="Ravin N.V."/>
        </authorList>
    </citation>
    <scope>NUCLEOTIDE SEQUENCE [LARGE SCALE GENOMIC DNA]</scope>
    <source>
        <strain evidence="10 11">L945</strain>
    </source>
</reference>
<dbReference type="InterPro" id="IPR018204">
    <property type="entry name" value="Trp_synthase_alpha_AS"/>
</dbReference>
<evidence type="ECO:0000256" key="8">
    <source>
        <dbReference type="HAMAP-Rule" id="MF_00131"/>
    </source>
</evidence>
<evidence type="ECO:0000313" key="11">
    <source>
        <dbReference type="Proteomes" id="UP001332192"/>
    </source>
</evidence>
<evidence type="ECO:0000256" key="6">
    <source>
        <dbReference type="ARBA" id="ARBA00023239"/>
    </source>
</evidence>
<dbReference type="CDD" id="cd04724">
    <property type="entry name" value="Tryptophan_synthase_alpha"/>
    <property type="match status" value="1"/>
</dbReference>
<dbReference type="EMBL" id="CP141615">
    <property type="protein sequence ID" value="WRP18519.1"/>
    <property type="molecule type" value="Genomic_DNA"/>
</dbReference>
<dbReference type="SUPFAM" id="SSF51366">
    <property type="entry name" value="Ribulose-phoshate binding barrel"/>
    <property type="match status" value="1"/>
</dbReference>
<keyword evidence="3 8" id="KW-0028">Amino-acid biosynthesis</keyword>
<dbReference type="Gene3D" id="3.20.20.70">
    <property type="entry name" value="Aldolase class I"/>
    <property type="match status" value="1"/>
</dbReference>
<name>A0ABZ1C0A2_9FIRM</name>
<dbReference type="InterPro" id="IPR002028">
    <property type="entry name" value="Trp_synthase_suA"/>
</dbReference>
<evidence type="ECO:0000256" key="3">
    <source>
        <dbReference type="ARBA" id="ARBA00022605"/>
    </source>
</evidence>
<dbReference type="PROSITE" id="PS00167">
    <property type="entry name" value="TRP_SYNTHASE_ALPHA"/>
    <property type="match status" value="1"/>
</dbReference>
<comment type="pathway">
    <text evidence="1 8">Amino-acid biosynthesis; L-tryptophan biosynthesis; L-tryptophan from chorismate: step 5/5.</text>
</comment>
<dbReference type="PANTHER" id="PTHR43406">
    <property type="entry name" value="TRYPTOPHAN SYNTHASE, ALPHA CHAIN"/>
    <property type="match status" value="1"/>
</dbReference>
<comment type="function">
    <text evidence="8">The alpha subunit is responsible for the aldol cleavage of indoleglycerol phosphate to indole and glyceraldehyde 3-phosphate.</text>
</comment>
<comment type="similarity">
    <text evidence="8 9">Belongs to the TrpA family.</text>
</comment>
<evidence type="ECO:0000256" key="9">
    <source>
        <dbReference type="RuleBase" id="RU003662"/>
    </source>
</evidence>
<evidence type="ECO:0000256" key="2">
    <source>
        <dbReference type="ARBA" id="ARBA00011270"/>
    </source>
</evidence>
<feature type="active site" description="Proton acceptor" evidence="8">
    <location>
        <position position="76"/>
    </location>
</feature>